<feature type="compositionally biased region" description="Basic and acidic residues" evidence="1">
    <location>
        <begin position="214"/>
        <end position="224"/>
    </location>
</feature>
<feature type="region of interest" description="Disordered" evidence="1">
    <location>
        <begin position="36"/>
        <end position="80"/>
    </location>
</feature>
<proteinExistence type="predicted"/>
<feature type="compositionally biased region" description="Low complexity" evidence="1">
    <location>
        <begin position="61"/>
        <end position="73"/>
    </location>
</feature>
<sequence length="243" mass="27733">MSSHLNTKKCSLAIESPTEDFPINNPLNAFLVYNNSNSNTSNRSSRERIPSYIESNAPPFSRKSSASTVTSSTRGIESLTTPIPSPVGYNSFGEFGLHKQYVSKPYPYLTKSASVPNMLKGRYEQHEQHESSIARDFHPGLRRISICDLNNFSEEVNLFRHFSSMSQEDLGGTGAFNQHHPHAKSLSYMYDKSVERDSDIPSLNPFNKMPQSAEQKRQWNEEHHRNHRRRNSIALKFEEPRSL</sequence>
<dbReference type="AlphaFoldDB" id="A0AAI9WZE9"/>
<dbReference type="Proteomes" id="UP001202479">
    <property type="component" value="Unassembled WGS sequence"/>
</dbReference>
<evidence type="ECO:0000313" key="3">
    <source>
        <dbReference type="Proteomes" id="UP001202479"/>
    </source>
</evidence>
<keyword evidence="3" id="KW-1185">Reference proteome</keyword>
<dbReference type="Pfam" id="PF15700">
    <property type="entry name" value="DUF4667"/>
    <property type="match status" value="1"/>
</dbReference>
<name>A0AAI9WZE9_9ASCO</name>
<dbReference type="InterPro" id="IPR031426">
    <property type="entry name" value="DUF4667"/>
</dbReference>
<feature type="region of interest" description="Disordered" evidence="1">
    <location>
        <begin position="199"/>
        <end position="243"/>
    </location>
</feature>
<evidence type="ECO:0000256" key="1">
    <source>
        <dbReference type="SAM" id="MobiDB-lite"/>
    </source>
</evidence>
<protein>
    <submittedName>
        <fullName evidence="2">Uncharacterized protein</fullName>
    </submittedName>
</protein>
<comment type="caution">
    <text evidence="2">The sequence shown here is derived from an EMBL/GenBank/DDBJ whole genome shotgun (WGS) entry which is preliminary data.</text>
</comment>
<reference evidence="2" key="1">
    <citation type="journal article" date="2022" name="DNA Res.">
        <title>Genome analysis of five recently described species of the CUG-Ser clade uncovers Candida theae as a new hybrid lineage with pathogenic potential in the Candida parapsilosis species complex.</title>
        <authorList>
            <person name="Mixao V."/>
            <person name="Del Olmo V."/>
            <person name="Hegedusova E."/>
            <person name="Saus E."/>
            <person name="Pryszcz L."/>
            <person name="Cillingova A."/>
            <person name="Nosek J."/>
            <person name="Gabaldon T."/>
        </authorList>
    </citation>
    <scope>NUCLEOTIDE SEQUENCE</scope>
    <source>
        <strain evidence="2">CBS 10844</strain>
    </source>
</reference>
<organism evidence="2 3">
    <name type="scientific">Candida oxycetoniae</name>
    <dbReference type="NCBI Taxonomy" id="497107"/>
    <lineage>
        <taxon>Eukaryota</taxon>
        <taxon>Fungi</taxon>
        <taxon>Dikarya</taxon>
        <taxon>Ascomycota</taxon>
        <taxon>Saccharomycotina</taxon>
        <taxon>Pichiomycetes</taxon>
        <taxon>Debaryomycetaceae</taxon>
        <taxon>Candida/Lodderomyces clade</taxon>
        <taxon>Candida</taxon>
    </lineage>
</organism>
<dbReference type="EMBL" id="JAHUZD010000025">
    <property type="protein sequence ID" value="KAI3406128.2"/>
    <property type="molecule type" value="Genomic_DNA"/>
</dbReference>
<dbReference type="GeneID" id="73378587"/>
<dbReference type="RefSeq" id="XP_049181873.1">
    <property type="nucleotide sequence ID" value="XM_049326934.1"/>
</dbReference>
<gene>
    <name evidence="2" type="ORF">KGF56_000970</name>
</gene>
<evidence type="ECO:0000313" key="2">
    <source>
        <dbReference type="EMBL" id="KAI3406128.2"/>
    </source>
</evidence>
<accession>A0AAI9WZE9</accession>